<evidence type="ECO:0000256" key="2">
    <source>
        <dbReference type="ARBA" id="ARBA00022475"/>
    </source>
</evidence>
<accession>A0A0F9LA11</accession>
<dbReference type="GO" id="GO:0004888">
    <property type="term" value="F:transmembrane signaling receptor activity"/>
    <property type="evidence" value="ECO:0007669"/>
    <property type="project" value="TreeGrafter"/>
</dbReference>
<gene>
    <name evidence="10" type="ORF">LCGC14_1537170</name>
</gene>
<feature type="non-terminal residue" evidence="10">
    <location>
        <position position="676"/>
    </location>
</feature>
<dbReference type="GO" id="GO:0006935">
    <property type="term" value="P:chemotaxis"/>
    <property type="evidence" value="ECO:0007669"/>
    <property type="project" value="UniProtKB-KW"/>
</dbReference>
<name>A0A0F9LA11_9ZZZZ</name>
<reference evidence="10" key="1">
    <citation type="journal article" date="2015" name="Nature">
        <title>Complex archaea that bridge the gap between prokaryotes and eukaryotes.</title>
        <authorList>
            <person name="Spang A."/>
            <person name="Saw J.H."/>
            <person name="Jorgensen S.L."/>
            <person name="Zaremba-Niedzwiedzka K."/>
            <person name="Martijn J."/>
            <person name="Lind A.E."/>
            <person name="van Eijk R."/>
            <person name="Schleper C."/>
            <person name="Guy L."/>
            <person name="Ettema T.J."/>
        </authorList>
    </citation>
    <scope>NUCLEOTIDE SEQUENCE</scope>
</reference>
<evidence type="ECO:0000259" key="9">
    <source>
        <dbReference type="Pfam" id="PF02743"/>
    </source>
</evidence>
<protein>
    <recommendedName>
        <fullName evidence="9">Cache domain-containing protein</fullName>
    </recommendedName>
</protein>
<comment type="subcellular location">
    <subcellularLocation>
        <location evidence="1">Cell membrane</location>
        <topology evidence="1">Multi-pass membrane protein</topology>
    </subcellularLocation>
</comment>
<dbReference type="EMBL" id="LAZR01011588">
    <property type="protein sequence ID" value="KKM60900.1"/>
    <property type="molecule type" value="Genomic_DNA"/>
</dbReference>
<proteinExistence type="predicted"/>
<evidence type="ECO:0000256" key="5">
    <source>
        <dbReference type="ARBA" id="ARBA00022989"/>
    </source>
</evidence>
<dbReference type="Gene3D" id="1.10.287.950">
    <property type="entry name" value="Methyl-accepting chemotaxis protein"/>
    <property type="match status" value="1"/>
</dbReference>
<keyword evidence="4 8" id="KW-0812">Transmembrane</keyword>
<evidence type="ECO:0000256" key="8">
    <source>
        <dbReference type="SAM" id="Phobius"/>
    </source>
</evidence>
<dbReference type="GO" id="GO:0005886">
    <property type="term" value="C:plasma membrane"/>
    <property type="evidence" value="ECO:0007669"/>
    <property type="project" value="UniProtKB-SubCell"/>
</dbReference>
<feature type="compositionally biased region" description="Polar residues" evidence="7">
    <location>
        <begin position="639"/>
        <end position="656"/>
    </location>
</feature>
<dbReference type="SUPFAM" id="SSF58104">
    <property type="entry name" value="Methyl-accepting chemotaxis protein (MCP) signaling domain"/>
    <property type="match status" value="1"/>
</dbReference>
<keyword evidence="2" id="KW-1003">Cell membrane</keyword>
<evidence type="ECO:0000313" key="10">
    <source>
        <dbReference type="EMBL" id="KKM60900.1"/>
    </source>
</evidence>
<evidence type="ECO:0000256" key="1">
    <source>
        <dbReference type="ARBA" id="ARBA00004651"/>
    </source>
</evidence>
<dbReference type="InterPro" id="IPR051310">
    <property type="entry name" value="MCP_chemotaxis"/>
</dbReference>
<dbReference type="InterPro" id="IPR033479">
    <property type="entry name" value="dCache_1"/>
</dbReference>
<evidence type="ECO:0000256" key="7">
    <source>
        <dbReference type="SAM" id="MobiDB-lite"/>
    </source>
</evidence>
<dbReference type="Pfam" id="PF02743">
    <property type="entry name" value="dCache_1"/>
    <property type="match status" value="1"/>
</dbReference>
<organism evidence="10">
    <name type="scientific">marine sediment metagenome</name>
    <dbReference type="NCBI Taxonomy" id="412755"/>
    <lineage>
        <taxon>unclassified sequences</taxon>
        <taxon>metagenomes</taxon>
        <taxon>ecological metagenomes</taxon>
    </lineage>
</organism>
<feature type="region of interest" description="Disordered" evidence="7">
    <location>
        <begin position="630"/>
        <end position="676"/>
    </location>
</feature>
<evidence type="ECO:0000256" key="3">
    <source>
        <dbReference type="ARBA" id="ARBA00022500"/>
    </source>
</evidence>
<dbReference type="CDD" id="cd18773">
    <property type="entry name" value="PDC1_HK_sensor"/>
    <property type="match status" value="1"/>
</dbReference>
<feature type="compositionally biased region" description="Low complexity" evidence="7">
    <location>
        <begin position="665"/>
        <end position="676"/>
    </location>
</feature>
<evidence type="ECO:0000256" key="4">
    <source>
        <dbReference type="ARBA" id="ARBA00022692"/>
    </source>
</evidence>
<evidence type="ECO:0000256" key="6">
    <source>
        <dbReference type="ARBA" id="ARBA00023136"/>
    </source>
</evidence>
<sequence length="676" mass="72322">MKMALKTKLLVLFLLVGVIPLAAVSVLMLWKSSGALEDGAYNQLVSVRDIKKAQVETFFSERQGDMGVLVETVNTLRDEAFKKLAAIRQIKKNQIEGYFQDRLALMTDVQKNLRFTGGLPAFAEAFPQGLESEAYKKVYSQRIGGLKMFQDIFGFYDVFLIDTEGNVVFTVAKEADWGTNLASGPLKDSGLAKAFHKGKAGSTTYIDFEWYEPSKEPSAFLTTPLHGADGQVIGVAAFQVSLKQINVIMAERSGMGKTGETYLVGPDLLMRSDSFLDPQNHSVKASFKNPDKGKVDTEAAREALAGKVGADVILDYNNNPVLSAYSPVKVGGLTWAIIAEIDVAEAFCPKIEGKDKDFFTQYKEQYGYYDLFLINPDGYCFYTVCEEADYKTNLVNGKYASSGLGKLVRKVLQTNQFGLADFEPYAPSNGEPAAFIAQPVVHNGETEIIVALQLSLDAINKIMTQRDGMGETGETYLVGSDKRMRSDSFLDKAGHSVKASFAGTIKDNGVDTEAATKALAGETDSKIIIDYNGNPVLSAYTPVKVGSTTWALLAEMDESEALAAVTAMQWIVGIIAASGIAAIILVALLVANSIAKPINRIIANLTAGAEQTTSAAGQVSSASQSLAQGASEQAAAIEETTSSVEEMASMTKQNAGNAGEAKTLAAGASSSAAKGA</sequence>
<keyword evidence="5 8" id="KW-1133">Transmembrane helix</keyword>
<dbReference type="AlphaFoldDB" id="A0A0F9LA11"/>
<dbReference type="PANTHER" id="PTHR43531:SF11">
    <property type="entry name" value="METHYL-ACCEPTING CHEMOTAXIS PROTEIN 3"/>
    <property type="match status" value="1"/>
</dbReference>
<keyword evidence="6 8" id="KW-0472">Membrane</keyword>
<dbReference type="PANTHER" id="PTHR43531">
    <property type="entry name" value="PROTEIN ICFG"/>
    <property type="match status" value="1"/>
</dbReference>
<dbReference type="Gene3D" id="3.30.450.20">
    <property type="entry name" value="PAS domain"/>
    <property type="match status" value="2"/>
</dbReference>
<feature type="transmembrane region" description="Helical" evidence="8">
    <location>
        <begin position="570"/>
        <end position="591"/>
    </location>
</feature>
<feature type="domain" description="Cache" evidence="9">
    <location>
        <begin position="92"/>
        <end position="339"/>
    </location>
</feature>
<comment type="caution">
    <text evidence="10">The sequence shown here is derived from an EMBL/GenBank/DDBJ whole genome shotgun (WGS) entry which is preliminary data.</text>
</comment>
<keyword evidence="3" id="KW-0145">Chemotaxis</keyword>